<feature type="compositionally biased region" description="Low complexity" evidence="1">
    <location>
        <begin position="358"/>
        <end position="369"/>
    </location>
</feature>
<dbReference type="Pfam" id="PF13585">
    <property type="entry name" value="CHU_C"/>
    <property type="match status" value="1"/>
</dbReference>
<reference evidence="3" key="1">
    <citation type="journal article" date="2019" name="Int. J. Syst. Evol. Microbiol.">
        <title>The Global Catalogue of Microorganisms (GCM) 10K type strain sequencing project: providing services to taxonomists for standard genome sequencing and annotation.</title>
        <authorList>
            <consortium name="The Broad Institute Genomics Platform"/>
            <consortium name="The Broad Institute Genome Sequencing Center for Infectious Disease"/>
            <person name="Wu L."/>
            <person name="Ma J."/>
        </authorList>
    </citation>
    <scope>NUCLEOTIDE SEQUENCE [LARGE SCALE GENOMIC DNA]</scope>
    <source>
        <strain evidence="3">CECT 7477</strain>
    </source>
</reference>
<feature type="compositionally biased region" description="Low complexity" evidence="1">
    <location>
        <begin position="589"/>
        <end position="600"/>
    </location>
</feature>
<sequence>MEKITPCVLFSKTNKRTYLNLTLSFLLAVLSFTDAEAKNLNATKEKSKTESVSSNLSNDTSYDGCPLLATRELRTTDFGFADGVTDGSLNASNVDLSSNWGLPAGSILVTVEGASSKSTLQLFEVNQNLPATFRFSGSVPVMIVAEHSARVDSNHRDGIRALDGTTYVQTAPLPAGIISGQSGNEYYVENTTASPIYGPNRFSWESQTPVTDIEFYTTSSFPINGIRVWVTPIVCVDTDGDGVNDNVDLDDDNDGILDTVEDPNIDGDNDPLTNPLDSDGDGFPNHLDIDSDNDGIPDNVEGQPTNGYIPPNNDDAQTYLDNDGVNSAYPSGITPENTDSDNLEDYLDADSDNDTVPDNNEGNDFNFDGLPNQVATGLDSDEDGLDDAFEGADVNDGFDVNDEIDDPANDLPDTDGTGDVNYRDYDDDGDGIDTPDEDANGDGNPTNDDTDGDGTPDYLDPNDDNDKDTDGDGVPDSVDLDDDNDGILDTVEDPNLDGDNDPLTNPLDTDGDGYPNHLDIDSDNDGIPDNVEAQTTDGYIAPNEDDEATYLENDGLNSAYPEGLNPVNTDGEDTQDYIDLDSDNDSVPDNNEGNDFNFDGIPDQEYTGIDTDGDGLDDGYEGADVNDGFDVNDEINDPANDLPDTDGTEDVNYRDFDDDGDGIDTPDEDGDGDGDPTNDDTDEDGTPDYLDPDSSPNPDTDTDGDGVPDSVDLDDDNDGILDTVEDPNWDGDNNPNTEPWDTDEDGYPDHLDIDSDNDGIPDNVEAQTTDGYIAPNNDDEATYAENNGVNSAYPNGLTPVNTDGADTEDYRDLDSDNDMVPDNNEGNDFNFDGIPDQEFLGEDSDGDGLDDGYEGSDIYDGFDVNDEIDDPANDLPDTDGTEDVNYRDLDDDGDGIDTPNEDLNNDGDPTNDDGDNDGIPSYLDPTETTEIVVMQMVTPNGDGKNEFLWIENVDKALNNSLKIFNRWGVEVYAGEDYNNQNNVFDGRSKGRSTVSVGDYLPAGVYFYIFDYNTVDNRNVTDRGYIYISK</sequence>
<name>A0ABV8JMZ8_9FLAO</name>
<keyword evidence="3" id="KW-1185">Reference proteome</keyword>
<dbReference type="InterPro" id="IPR028974">
    <property type="entry name" value="TSP_type-3_rpt"/>
</dbReference>
<protein>
    <submittedName>
        <fullName evidence="2">Gliding motility-associated C-terminal domain-containing protein</fullName>
    </submittedName>
</protein>
<dbReference type="EMBL" id="JBHSAW010000004">
    <property type="protein sequence ID" value="MFC4096227.1"/>
    <property type="molecule type" value="Genomic_DNA"/>
</dbReference>
<feature type="compositionally biased region" description="Acidic residues" evidence="1">
    <location>
        <begin position="425"/>
        <end position="440"/>
    </location>
</feature>
<feature type="compositionally biased region" description="Polar residues" evidence="1">
    <location>
        <begin position="784"/>
        <end position="801"/>
    </location>
</feature>
<feature type="compositionally biased region" description="Low complexity" evidence="1">
    <location>
        <begin position="822"/>
        <end position="833"/>
    </location>
</feature>
<feature type="compositionally biased region" description="Acidic residues" evidence="1">
    <location>
        <begin position="379"/>
        <end position="390"/>
    </location>
</feature>
<dbReference type="Gene3D" id="4.10.1080.10">
    <property type="entry name" value="TSP type-3 repeat"/>
    <property type="match status" value="3"/>
</dbReference>
<feature type="compositionally biased region" description="Acidic residues" evidence="1">
    <location>
        <begin position="448"/>
        <end position="500"/>
    </location>
</feature>
<feature type="compositionally biased region" description="Acidic residues" evidence="1">
    <location>
        <begin position="611"/>
        <end position="621"/>
    </location>
</feature>
<dbReference type="Proteomes" id="UP001595814">
    <property type="component" value="Unassembled WGS sequence"/>
</dbReference>
<comment type="caution">
    <text evidence="2">The sequence shown here is derived from an EMBL/GenBank/DDBJ whole genome shotgun (WGS) entry which is preliminary data.</text>
</comment>
<feature type="region of interest" description="Disordered" evidence="1">
    <location>
        <begin position="245"/>
        <end position="924"/>
    </location>
</feature>
<feature type="compositionally biased region" description="Acidic residues" evidence="1">
    <location>
        <begin position="839"/>
        <end position="854"/>
    </location>
</feature>
<gene>
    <name evidence="2" type="ORF">ACFOUT_10095</name>
</gene>
<feature type="compositionally biased region" description="Acidic residues" evidence="1">
    <location>
        <begin position="656"/>
        <end position="686"/>
    </location>
</feature>
<evidence type="ECO:0000313" key="2">
    <source>
        <dbReference type="EMBL" id="MFC4096227.1"/>
    </source>
</evidence>
<feature type="compositionally biased region" description="Polar residues" evidence="1">
    <location>
        <begin position="314"/>
        <end position="337"/>
    </location>
</feature>
<organism evidence="2 3">
    <name type="scientific">Euzebyella saccharophila</name>
    <dbReference type="NCBI Taxonomy" id="679664"/>
    <lineage>
        <taxon>Bacteria</taxon>
        <taxon>Pseudomonadati</taxon>
        <taxon>Bacteroidota</taxon>
        <taxon>Flavobacteriia</taxon>
        <taxon>Flavobacteriales</taxon>
        <taxon>Flavobacteriaceae</taxon>
        <taxon>Euzebyella</taxon>
    </lineage>
</organism>
<feature type="compositionally biased region" description="Acidic residues" evidence="1">
    <location>
        <begin position="700"/>
        <end position="729"/>
    </location>
</feature>
<proteinExistence type="predicted"/>
<dbReference type="RefSeq" id="WP_192463689.1">
    <property type="nucleotide sequence ID" value="NZ_JACYFJ010000012.1"/>
</dbReference>
<evidence type="ECO:0000313" key="3">
    <source>
        <dbReference type="Proteomes" id="UP001595814"/>
    </source>
</evidence>
<feature type="compositionally biased region" description="Acidic residues" evidence="1">
    <location>
        <begin position="889"/>
        <end position="916"/>
    </location>
</feature>
<feature type="compositionally biased region" description="Acidic residues" evidence="1">
    <location>
        <begin position="338"/>
        <end position="355"/>
    </location>
</feature>
<feature type="compositionally biased region" description="Acidic residues" evidence="1">
    <location>
        <begin position="245"/>
        <end position="269"/>
    </location>
</feature>
<evidence type="ECO:0000256" key="1">
    <source>
        <dbReference type="SAM" id="MobiDB-lite"/>
    </source>
</evidence>
<feature type="compositionally biased region" description="Acidic residues" evidence="1">
    <location>
        <begin position="570"/>
        <end position="586"/>
    </location>
</feature>
<feature type="compositionally biased region" description="Acidic residues" evidence="1">
    <location>
        <begin position="399"/>
        <end position="408"/>
    </location>
</feature>
<accession>A0ABV8JMZ8</accession>
<feature type="compositionally biased region" description="Acidic residues" evidence="1">
    <location>
        <begin position="863"/>
        <end position="882"/>
    </location>
</feature>